<dbReference type="EMBL" id="BAYX01000003">
    <property type="protein sequence ID" value="GAJ92322.1"/>
    <property type="molecule type" value="Genomic_DNA"/>
</dbReference>
<dbReference type="RefSeq" id="WP_037222639.1">
    <property type="nucleotide sequence ID" value="NZ_BAYX01000003.1"/>
</dbReference>
<dbReference type="GeneID" id="86851290"/>
<feature type="transmembrane region" description="Helical" evidence="1">
    <location>
        <begin position="456"/>
        <end position="477"/>
    </location>
</feature>
<dbReference type="PANTHER" id="PTHR32309">
    <property type="entry name" value="TYROSINE-PROTEIN KINASE"/>
    <property type="match status" value="1"/>
</dbReference>
<dbReference type="AlphaFoldDB" id="A0AA87U3C6"/>
<reference evidence="2 3" key="1">
    <citation type="submission" date="2014-05" db="EMBL/GenBank/DDBJ databases">
        <title>Whole genome shotgun sequence of Rhizobium rhizogenes NBRC 13257.</title>
        <authorList>
            <person name="Katano-Makiyama Y."/>
            <person name="Hosoyama A."/>
            <person name="Hashimoto M."/>
            <person name="Hosoyama Y."/>
            <person name="Noguchi M."/>
            <person name="Tsuchikane K."/>
            <person name="Kimura A."/>
            <person name="Ohji S."/>
            <person name="Ichikawa N."/>
            <person name="Yamazoe A."/>
            <person name="Fujita N."/>
        </authorList>
    </citation>
    <scope>NUCLEOTIDE SEQUENCE [LARGE SCALE GENOMIC DNA]</scope>
    <source>
        <strain evidence="2 3">NBRC 13257</strain>
    </source>
</reference>
<comment type="caution">
    <text evidence="2">The sequence shown here is derived from an EMBL/GenBank/DDBJ whole genome shotgun (WGS) entry which is preliminary data.</text>
</comment>
<protein>
    <submittedName>
        <fullName evidence="2">Uncharacterized protein</fullName>
    </submittedName>
</protein>
<proteinExistence type="predicted"/>
<gene>
    <name evidence="2" type="ORF">RRH01S_03_03950</name>
</gene>
<evidence type="ECO:0000313" key="2">
    <source>
        <dbReference type="EMBL" id="GAJ92322.1"/>
    </source>
</evidence>
<accession>A0AA87U3C6</accession>
<dbReference type="InterPro" id="IPR050445">
    <property type="entry name" value="Bact_polysacc_biosynth/exp"/>
</dbReference>
<dbReference type="GO" id="GO:0005886">
    <property type="term" value="C:plasma membrane"/>
    <property type="evidence" value="ECO:0007669"/>
    <property type="project" value="TreeGrafter"/>
</dbReference>
<dbReference type="Proteomes" id="UP000026941">
    <property type="component" value="Unassembled WGS sequence"/>
</dbReference>
<keyword evidence="1" id="KW-0812">Transmembrane</keyword>
<keyword evidence="1" id="KW-1133">Transmembrane helix</keyword>
<organism evidence="2 3">
    <name type="scientific">Rhizobium rhizogenes NBRC 13257</name>
    <dbReference type="NCBI Taxonomy" id="1220581"/>
    <lineage>
        <taxon>Bacteria</taxon>
        <taxon>Pseudomonadati</taxon>
        <taxon>Pseudomonadota</taxon>
        <taxon>Alphaproteobacteria</taxon>
        <taxon>Hyphomicrobiales</taxon>
        <taxon>Rhizobiaceae</taxon>
        <taxon>Rhizobium/Agrobacterium group</taxon>
        <taxon>Rhizobium</taxon>
    </lineage>
</organism>
<dbReference type="GO" id="GO:0004713">
    <property type="term" value="F:protein tyrosine kinase activity"/>
    <property type="evidence" value="ECO:0007669"/>
    <property type="project" value="TreeGrafter"/>
</dbReference>
<dbReference type="PANTHER" id="PTHR32309:SF13">
    <property type="entry name" value="FERRIC ENTEROBACTIN TRANSPORT PROTEIN FEPE"/>
    <property type="match status" value="1"/>
</dbReference>
<keyword evidence="1" id="KW-0472">Membrane</keyword>
<evidence type="ECO:0000313" key="3">
    <source>
        <dbReference type="Proteomes" id="UP000026941"/>
    </source>
</evidence>
<sequence length="487" mass="53008">MTKQNAADPVSPITLVAPATENHALSPDTTHDAPGNPAPRYSLRRFLLGGTAVIAIALFAWPMLPRVYESTATLVLRPTDNEGQTDYAQAMRQPLDENSIISALDAFNSVALAQNVIDANQLAMDDEFKVKQGLASKIHSTVISMLDSILPETLARNTPALSAKDVMAGNVSSADTPEASKLRSNLWAKLVVNRNRLSYTVNVGFRSNDPLKAATLTKSLVSAYLDAQVKRKIENVDGMNKLLEDHVRQARDRANTSASEMEAFLEKSGLIDQGAEISLEAQLSALSTELATARARSIDSRTRADSLEVMKSKGTLDSAPEVLASPTIQRLNQSLTESMSRLAVMSTESRNILEQAQVERDRIVASVRVEADNWAEREQLLSAEIDKIRLNMVERRKAGLRLDQLRREADNDAQVLADAQTRLKTRAPTLEALKPDAEVLSPATVPVRPVFPILPLYAAGSLGMAFLAGAGMNASAIRRDAKRLLKI</sequence>
<feature type="transmembrane region" description="Helical" evidence="1">
    <location>
        <begin position="46"/>
        <end position="64"/>
    </location>
</feature>
<evidence type="ECO:0000256" key="1">
    <source>
        <dbReference type="SAM" id="Phobius"/>
    </source>
</evidence>
<name>A0AA87U3C6_RHIRH</name>